<dbReference type="InterPro" id="IPR001789">
    <property type="entry name" value="Sig_transdc_resp-reg_receiver"/>
</dbReference>
<dbReference type="PROSITE" id="PS00676">
    <property type="entry name" value="SIGMA54_INTERACT_2"/>
    <property type="match status" value="1"/>
</dbReference>
<dbReference type="Proteomes" id="UP000031258">
    <property type="component" value="Unassembled WGS sequence"/>
</dbReference>
<keyword evidence="4" id="KW-0902">Two-component regulatory system</keyword>
<dbReference type="PROSITE" id="PS00688">
    <property type="entry name" value="SIGMA54_INTERACT_3"/>
    <property type="match status" value="1"/>
</dbReference>
<evidence type="ECO:0000256" key="3">
    <source>
        <dbReference type="ARBA" id="ARBA00022840"/>
    </source>
</evidence>
<dbReference type="EMBL" id="JSWE01000096">
    <property type="protein sequence ID" value="KIE05327.1"/>
    <property type="molecule type" value="Genomic_DNA"/>
</dbReference>
<dbReference type="InterPro" id="IPR025944">
    <property type="entry name" value="Sigma_54_int_dom_CS"/>
</dbReference>
<evidence type="ECO:0000313" key="12">
    <source>
        <dbReference type="EMBL" id="KIE05327.1"/>
    </source>
</evidence>
<dbReference type="InterPro" id="IPR009057">
    <property type="entry name" value="Homeodomain-like_sf"/>
</dbReference>
<dbReference type="SUPFAM" id="SSF46689">
    <property type="entry name" value="Homeodomain-like"/>
    <property type="match status" value="1"/>
</dbReference>
<evidence type="ECO:0000256" key="1">
    <source>
        <dbReference type="ARBA" id="ARBA00014319"/>
    </source>
</evidence>
<reference evidence="12 13" key="1">
    <citation type="submission" date="2014-11" db="EMBL/GenBank/DDBJ databases">
        <title>A Rickettsiales Symbiont of Amoebae With Ancient Features.</title>
        <authorList>
            <person name="Schulz F."/>
            <person name="Martijn J."/>
            <person name="Wascher F."/>
            <person name="Kostanjsek R."/>
            <person name="Ettema T.J."/>
            <person name="Horn M."/>
        </authorList>
    </citation>
    <scope>NUCLEOTIDE SEQUENCE [LARGE SCALE GENOMIC DNA]</scope>
    <source>
        <strain evidence="12 13">UWC36</strain>
    </source>
</reference>
<evidence type="ECO:0000259" key="10">
    <source>
        <dbReference type="PROSITE" id="PS50045"/>
    </source>
</evidence>
<dbReference type="AlphaFoldDB" id="A0A0C1MTA1"/>
<feature type="domain" description="Sigma-54 factor interaction" evidence="10">
    <location>
        <begin position="122"/>
        <end position="351"/>
    </location>
</feature>
<comment type="caution">
    <text evidence="12">The sequence shown here is derived from an EMBL/GenBank/DDBJ whole genome shotgun (WGS) entry which is preliminary data.</text>
</comment>
<evidence type="ECO:0000256" key="6">
    <source>
        <dbReference type="ARBA" id="ARBA00023125"/>
    </source>
</evidence>
<sequence>MRLIVIGGMSEQIVTASKIAAKRGAKIFHVSDIKAALAALRSGKGADLLLVEVSQDIKSLTQSLKEERISIPVIACGIEADKEKAIYAIKSGAKEYISLPPDEEIISALLELITTSDKPSKMIAKSKEFQETIRIADQISPSEASVLITGESGVGKEVIAKYIHNRSKRSKRDLISLNCAAIPDNLLESELFGHEKGAFTGAVDRRIGKFEEAQGGTILLDEISEMELRLQAKLLRAIQEREIYRVGGSTPVKLDIRILATSNRNLAEEVKAGRFREDLFYRLNVIHLKLPSLKERKDDILDLAEVFLNKFSALNSIPYKQLSNEATEKLLSYNWPGNVRELENTIHRALLLSLDEKISPNDIILTLTDYNNSIVNNDNIEIKTLAAAEKETIENAWKKFQGNYDKTANVLGITIKVLKKKLDQYRDAS</sequence>
<dbReference type="PROSITE" id="PS50045">
    <property type="entry name" value="SIGMA54_INTERACT_4"/>
    <property type="match status" value="1"/>
</dbReference>
<dbReference type="Gene3D" id="3.40.50.2300">
    <property type="match status" value="1"/>
</dbReference>
<dbReference type="PANTHER" id="PTHR32071">
    <property type="entry name" value="TRANSCRIPTIONAL REGULATORY PROTEIN"/>
    <property type="match status" value="1"/>
</dbReference>
<dbReference type="GO" id="GO:0000160">
    <property type="term" value="P:phosphorelay signal transduction system"/>
    <property type="evidence" value="ECO:0007669"/>
    <property type="project" value="UniProtKB-KW"/>
</dbReference>
<name>A0A0C1MTA1_9RICK</name>
<dbReference type="RefSeq" id="WP_039456390.1">
    <property type="nucleotide sequence ID" value="NZ_JSWE01000096.1"/>
</dbReference>
<dbReference type="InterPro" id="IPR002197">
    <property type="entry name" value="HTH_Fis"/>
</dbReference>
<keyword evidence="3" id="KW-0067">ATP-binding</keyword>
<dbReference type="CDD" id="cd00009">
    <property type="entry name" value="AAA"/>
    <property type="match status" value="1"/>
</dbReference>
<organism evidence="12 13">
    <name type="scientific">Candidatus Jidaibacter acanthamoebae</name>
    <dbReference type="NCBI Taxonomy" id="86105"/>
    <lineage>
        <taxon>Bacteria</taxon>
        <taxon>Pseudomonadati</taxon>
        <taxon>Pseudomonadota</taxon>
        <taxon>Alphaproteobacteria</taxon>
        <taxon>Rickettsiales</taxon>
        <taxon>Candidatus Midichloriaceae</taxon>
        <taxon>Candidatus Jidaibacter</taxon>
    </lineage>
</organism>
<evidence type="ECO:0000256" key="2">
    <source>
        <dbReference type="ARBA" id="ARBA00022741"/>
    </source>
</evidence>
<proteinExistence type="predicted"/>
<keyword evidence="5" id="KW-0805">Transcription regulation</keyword>
<dbReference type="InterPro" id="IPR003593">
    <property type="entry name" value="AAA+_ATPase"/>
</dbReference>
<dbReference type="OrthoDB" id="9802388at2"/>
<keyword evidence="2" id="KW-0547">Nucleotide-binding</keyword>
<keyword evidence="8" id="KW-0804">Transcription</keyword>
<dbReference type="PATRIC" id="fig|86105.3.peg.900"/>
<evidence type="ECO:0000256" key="8">
    <source>
        <dbReference type="ARBA" id="ARBA00023163"/>
    </source>
</evidence>
<dbReference type="InterPro" id="IPR027417">
    <property type="entry name" value="P-loop_NTPase"/>
</dbReference>
<protein>
    <recommendedName>
        <fullName evidence="1">Putative response regulator NtrX-like</fullName>
    </recommendedName>
</protein>
<dbReference type="Pfam" id="PF25601">
    <property type="entry name" value="AAA_lid_14"/>
    <property type="match status" value="1"/>
</dbReference>
<dbReference type="SUPFAM" id="SSF52172">
    <property type="entry name" value="CheY-like"/>
    <property type="match status" value="1"/>
</dbReference>
<evidence type="ECO:0000256" key="7">
    <source>
        <dbReference type="ARBA" id="ARBA00023159"/>
    </source>
</evidence>
<gene>
    <name evidence="12" type="primary">flbD_2</name>
    <name evidence="12" type="ORF">NF27_DT01010</name>
</gene>
<dbReference type="GO" id="GO:0043565">
    <property type="term" value="F:sequence-specific DNA binding"/>
    <property type="evidence" value="ECO:0007669"/>
    <property type="project" value="InterPro"/>
</dbReference>
<dbReference type="PROSITE" id="PS00675">
    <property type="entry name" value="SIGMA54_INTERACT_1"/>
    <property type="match status" value="1"/>
</dbReference>
<dbReference type="FunFam" id="3.40.50.300:FF:000006">
    <property type="entry name" value="DNA-binding transcriptional regulator NtrC"/>
    <property type="match status" value="1"/>
</dbReference>
<dbReference type="PROSITE" id="PS50110">
    <property type="entry name" value="RESPONSE_REGULATORY"/>
    <property type="match status" value="1"/>
</dbReference>
<dbReference type="SMART" id="SM00382">
    <property type="entry name" value="AAA"/>
    <property type="match status" value="1"/>
</dbReference>
<evidence type="ECO:0000313" key="13">
    <source>
        <dbReference type="Proteomes" id="UP000031258"/>
    </source>
</evidence>
<dbReference type="Gene3D" id="1.10.10.60">
    <property type="entry name" value="Homeodomain-like"/>
    <property type="match status" value="1"/>
</dbReference>
<dbReference type="InterPro" id="IPR025662">
    <property type="entry name" value="Sigma_54_int_dom_ATP-bd_1"/>
</dbReference>
<dbReference type="GO" id="GO:0006355">
    <property type="term" value="P:regulation of DNA-templated transcription"/>
    <property type="evidence" value="ECO:0007669"/>
    <property type="project" value="InterPro"/>
</dbReference>
<evidence type="ECO:0000259" key="11">
    <source>
        <dbReference type="PROSITE" id="PS50110"/>
    </source>
</evidence>
<comment type="caution">
    <text evidence="9">Lacks conserved residue(s) required for the propagation of feature annotation.</text>
</comment>
<dbReference type="InterPro" id="IPR002078">
    <property type="entry name" value="Sigma_54_int"/>
</dbReference>
<dbReference type="GO" id="GO:0005524">
    <property type="term" value="F:ATP binding"/>
    <property type="evidence" value="ECO:0007669"/>
    <property type="project" value="UniProtKB-KW"/>
</dbReference>
<dbReference type="STRING" id="86105.NF27_DT01010"/>
<dbReference type="PANTHER" id="PTHR32071:SF21">
    <property type="entry name" value="TRANSCRIPTIONAL REGULATORY PROTEIN FLGR"/>
    <property type="match status" value="1"/>
</dbReference>
<dbReference type="Pfam" id="PF02954">
    <property type="entry name" value="HTH_8"/>
    <property type="match status" value="1"/>
</dbReference>
<evidence type="ECO:0000256" key="4">
    <source>
        <dbReference type="ARBA" id="ARBA00023012"/>
    </source>
</evidence>
<dbReference type="InterPro" id="IPR011006">
    <property type="entry name" value="CheY-like_superfamily"/>
</dbReference>
<dbReference type="SUPFAM" id="SSF52540">
    <property type="entry name" value="P-loop containing nucleoside triphosphate hydrolases"/>
    <property type="match status" value="1"/>
</dbReference>
<accession>A0A0C1MTA1</accession>
<dbReference type="Pfam" id="PF00158">
    <property type="entry name" value="Sigma54_activat"/>
    <property type="match status" value="1"/>
</dbReference>
<keyword evidence="6" id="KW-0238">DNA-binding</keyword>
<evidence type="ECO:0000256" key="9">
    <source>
        <dbReference type="PROSITE-ProRule" id="PRU00169"/>
    </source>
</evidence>
<dbReference type="InterPro" id="IPR058031">
    <property type="entry name" value="AAA_lid_NorR"/>
</dbReference>
<keyword evidence="13" id="KW-1185">Reference proteome</keyword>
<feature type="domain" description="Response regulatory" evidence="11">
    <location>
        <begin position="2"/>
        <end position="114"/>
    </location>
</feature>
<dbReference type="InterPro" id="IPR025943">
    <property type="entry name" value="Sigma_54_int_dom_ATP-bd_2"/>
</dbReference>
<evidence type="ECO:0000256" key="5">
    <source>
        <dbReference type="ARBA" id="ARBA00023015"/>
    </source>
</evidence>
<keyword evidence="7" id="KW-0010">Activator</keyword>
<dbReference type="Gene3D" id="1.10.8.60">
    <property type="match status" value="1"/>
</dbReference>
<dbReference type="Gene3D" id="3.40.50.300">
    <property type="entry name" value="P-loop containing nucleotide triphosphate hydrolases"/>
    <property type="match status" value="1"/>
</dbReference>